<dbReference type="AlphaFoldDB" id="A0A6P0UI44"/>
<gene>
    <name evidence="2" type="ORF">GWK09_09720</name>
</gene>
<dbReference type="InterPro" id="IPR032710">
    <property type="entry name" value="NTF2-like_dom_sf"/>
</dbReference>
<comment type="caution">
    <text evidence="2">The sequence shown here is derived from an EMBL/GenBank/DDBJ whole genome shotgun (WGS) entry which is preliminary data.</text>
</comment>
<name>A0A6P0UI44_9FLAO</name>
<dbReference type="EMBL" id="JAABOP010000002">
    <property type="protein sequence ID" value="NER10793.1"/>
    <property type="molecule type" value="Genomic_DNA"/>
</dbReference>
<sequence length="130" mass="14741">METIEHVITLEKEALNQWSKANPLGYGIHAHKDQIYFDNLGAQDQIEGKEKIGEYVKETFAQLQPHNYELVGLKARQYGDVVILSYRYHPTMPDGSPSAQWAATVVYALIDSKWQLVHASWVMLKPPGMG</sequence>
<evidence type="ECO:0000259" key="1">
    <source>
        <dbReference type="Pfam" id="PF13474"/>
    </source>
</evidence>
<accession>A0A6P0UI44</accession>
<evidence type="ECO:0000313" key="2">
    <source>
        <dbReference type="EMBL" id="NER10793.1"/>
    </source>
</evidence>
<keyword evidence="3" id="KW-1185">Reference proteome</keyword>
<protein>
    <recommendedName>
        <fullName evidence="1">SnoaL-like domain-containing protein</fullName>
    </recommendedName>
</protein>
<dbReference type="Gene3D" id="3.10.450.50">
    <property type="match status" value="1"/>
</dbReference>
<dbReference type="RefSeq" id="WP_163693144.1">
    <property type="nucleotide sequence ID" value="NZ_FXTW01000002.1"/>
</dbReference>
<dbReference type="SUPFAM" id="SSF54427">
    <property type="entry name" value="NTF2-like"/>
    <property type="match status" value="1"/>
</dbReference>
<organism evidence="2 3">
    <name type="scientific">Muriicola jejuensis</name>
    <dbReference type="NCBI Taxonomy" id="504488"/>
    <lineage>
        <taxon>Bacteria</taxon>
        <taxon>Pseudomonadati</taxon>
        <taxon>Bacteroidota</taxon>
        <taxon>Flavobacteriia</taxon>
        <taxon>Flavobacteriales</taxon>
        <taxon>Flavobacteriaceae</taxon>
        <taxon>Muriicola</taxon>
    </lineage>
</organism>
<dbReference type="Proteomes" id="UP000468443">
    <property type="component" value="Unassembled WGS sequence"/>
</dbReference>
<dbReference type="Pfam" id="PF13474">
    <property type="entry name" value="SnoaL_3"/>
    <property type="match status" value="1"/>
</dbReference>
<feature type="domain" description="SnoaL-like" evidence="1">
    <location>
        <begin position="33"/>
        <end position="119"/>
    </location>
</feature>
<dbReference type="InterPro" id="IPR037401">
    <property type="entry name" value="SnoaL-like"/>
</dbReference>
<reference evidence="2 3" key="1">
    <citation type="submission" date="2020-01" db="EMBL/GenBank/DDBJ databases">
        <title>Muriicola jejuensis KCTC 22299.</title>
        <authorList>
            <person name="Wang G."/>
        </authorList>
    </citation>
    <scope>NUCLEOTIDE SEQUENCE [LARGE SCALE GENOMIC DNA]</scope>
    <source>
        <strain evidence="2 3">KCTC 22299</strain>
    </source>
</reference>
<proteinExistence type="predicted"/>
<evidence type="ECO:0000313" key="3">
    <source>
        <dbReference type="Proteomes" id="UP000468443"/>
    </source>
</evidence>